<evidence type="ECO:0000313" key="5">
    <source>
        <dbReference type="EMBL" id="MEK0183545.1"/>
    </source>
</evidence>
<dbReference type="PROSITE" id="PS50109">
    <property type="entry name" value="HIS_KIN"/>
    <property type="match status" value="1"/>
</dbReference>
<dbReference type="InterPro" id="IPR005467">
    <property type="entry name" value="His_kinase_dom"/>
</dbReference>
<dbReference type="Pfam" id="PF00512">
    <property type="entry name" value="HisKA"/>
    <property type="match status" value="1"/>
</dbReference>
<protein>
    <recommendedName>
        <fullName evidence="2">histidine kinase</fullName>
        <ecNumber evidence="2">2.7.13.3</ecNumber>
    </recommendedName>
</protein>
<dbReference type="SMART" id="SM00388">
    <property type="entry name" value="HisKA"/>
    <property type="match status" value="1"/>
</dbReference>
<dbReference type="InterPro" id="IPR003661">
    <property type="entry name" value="HisK_dim/P_dom"/>
</dbReference>
<evidence type="ECO:0000313" key="6">
    <source>
        <dbReference type="Proteomes" id="UP001384579"/>
    </source>
</evidence>
<dbReference type="PANTHER" id="PTHR45569">
    <property type="entry name" value="SENSOR PROTEIN KDPD"/>
    <property type="match status" value="1"/>
</dbReference>
<evidence type="ECO:0000256" key="2">
    <source>
        <dbReference type="ARBA" id="ARBA00012438"/>
    </source>
</evidence>
<dbReference type="RefSeq" id="WP_340522231.1">
    <property type="nucleotide sequence ID" value="NZ_JBBLXS010000011.1"/>
</dbReference>
<dbReference type="InterPro" id="IPR052023">
    <property type="entry name" value="Histidine_kinase_KdpD"/>
</dbReference>
<organism evidence="5 6">
    <name type="scientific">Microcoleus anatoxicus PTRS2</name>
    <dbReference type="NCBI Taxonomy" id="2705321"/>
    <lineage>
        <taxon>Bacteria</taxon>
        <taxon>Bacillati</taxon>
        <taxon>Cyanobacteriota</taxon>
        <taxon>Cyanophyceae</taxon>
        <taxon>Oscillatoriophycideae</taxon>
        <taxon>Oscillatoriales</taxon>
        <taxon>Microcoleaceae</taxon>
        <taxon>Microcoleus</taxon>
        <taxon>Microcoleus anatoxicus</taxon>
    </lineage>
</organism>
<dbReference type="Proteomes" id="UP001384579">
    <property type="component" value="Unassembled WGS sequence"/>
</dbReference>
<accession>A0ABU8YGR2</accession>
<dbReference type="Gene3D" id="3.30.565.10">
    <property type="entry name" value="Histidine kinase-like ATPase, C-terminal domain"/>
    <property type="match status" value="1"/>
</dbReference>
<dbReference type="InterPro" id="IPR036097">
    <property type="entry name" value="HisK_dim/P_sf"/>
</dbReference>
<comment type="catalytic activity">
    <reaction evidence="1">
        <text>ATP + protein L-histidine = ADP + protein N-phospho-L-histidine.</text>
        <dbReference type="EC" id="2.7.13.3"/>
    </reaction>
</comment>
<keyword evidence="3 5" id="KW-0808">Transferase</keyword>
<dbReference type="SUPFAM" id="SSF55874">
    <property type="entry name" value="ATPase domain of HSP90 chaperone/DNA topoisomerase II/histidine kinase"/>
    <property type="match status" value="2"/>
</dbReference>
<gene>
    <name evidence="5" type="ORF">WMG39_01635</name>
</gene>
<feature type="domain" description="Histidine kinase" evidence="4">
    <location>
        <begin position="20"/>
        <end position="290"/>
    </location>
</feature>
<evidence type="ECO:0000256" key="3">
    <source>
        <dbReference type="ARBA" id="ARBA00022777"/>
    </source>
</evidence>
<dbReference type="InterPro" id="IPR036890">
    <property type="entry name" value="HATPase_C_sf"/>
</dbReference>
<dbReference type="EC" id="2.7.13.3" evidence="2"/>
<reference evidence="5 6" key="1">
    <citation type="journal article" date="2020" name="Harmful Algae">
        <title>Molecular and morphological characterization of a novel dihydroanatoxin-a producing Microcoleus species (cyanobacteria) from the Russian River, California, USA.</title>
        <authorList>
            <person name="Conklin K.Y."/>
            <person name="Stancheva R."/>
            <person name="Otten T.G."/>
            <person name="Fadness R."/>
            <person name="Boyer G.L."/>
            <person name="Read B."/>
            <person name="Zhang X."/>
            <person name="Sheath R.G."/>
        </authorList>
    </citation>
    <scope>NUCLEOTIDE SEQUENCE [LARGE SCALE GENOMIC DNA]</scope>
    <source>
        <strain evidence="5 6">PTRS2</strain>
    </source>
</reference>
<proteinExistence type="predicted"/>
<dbReference type="SUPFAM" id="SSF47384">
    <property type="entry name" value="Homodimeric domain of signal transducing histidine kinase"/>
    <property type="match status" value="1"/>
</dbReference>
<comment type="caution">
    <text evidence="5">The sequence shown here is derived from an EMBL/GenBank/DDBJ whole genome shotgun (WGS) entry which is preliminary data.</text>
</comment>
<dbReference type="EMBL" id="JBBLXS010000011">
    <property type="protein sequence ID" value="MEK0183545.1"/>
    <property type="molecule type" value="Genomic_DNA"/>
</dbReference>
<evidence type="ECO:0000256" key="1">
    <source>
        <dbReference type="ARBA" id="ARBA00000085"/>
    </source>
</evidence>
<dbReference type="Gene3D" id="1.10.287.130">
    <property type="match status" value="1"/>
</dbReference>
<evidence type="ECO:0000259" key="4">
    <source>
        <dbReference type="PROSITE" id="PS50109"/>
    </source>
</evidence>
<sequence>MSNKPINLSNNSIKIKLLNYLAQELLTPLTSVIGMASVLNQEIYGPLTSKQKEYIDVIQDSSRSLRSLVEEILGLAELDESSFTIKRTAIDIETLCQQVVTNLSQPASKREQEINLSISPGPRIWLADKDKVQQMLHHLIFSVIQSAGAGSVIRVHVVRKDDGINMGVWVFHPWLGESLPHAKLYSDHLLKVASGRSSLGNSDSRELGIESQYSQAVQASQPLKLSFSELATLVAENAADTTPVLAGYGDRERLGLLLCCQLVEIQGGKLSIQGTPESGYRYVLSLPCVNATDLLER</sequence>
<name>A0ABU8YGR2_9CYAN</name>
<keyword evidence="3 5" id="KW-0418">Kinase</keyword>
<keyword evidence="6" id="KW-1185">Reference proteome</keyword>
<dbReference type="GO" id="GO:0016301">
    <property type="term" value="F:kinase activity"/>
    <property type="evidence" value="ECO:0007669"/>
    <property type="project" value="UniProtKB-KW"/>
</dbReference>
<dbReference type="PANTHER" id="PTHR45569:SF1">
    <property type="entry name" value="SENSOR PROTEIN KDPD"/>
    <property type="match status" value="1"/>
</dbReference>
<dbReference type="CDD" id="cd00082">
    <property type="entry name" value="HisKA"/>
    <property type="match status" value="1"/>
</dbReference>